<dbReference type="AlphaFoldDB" id="A0A834W4Z6"/>
<evidence type="ECO:0000313" key="3">
    <source>
        <dbReference type="Proteomes" id="UP000634136"/>
    </source>
</evidence>
<evidence type="ECO:0000313" key="2">
    <source>
        <dbReference type="EMBL" id="KAF7809587.1"/>
    </source>
</evidence>
<keyword evidence="3" id="KW-1185">Reference proteome</keyword>
<name>A0A834W4Z6_9FABA</name>
<gene>
    <name evidence="2" type="ORF">G2W53_036330</name>
</gene>
<dbReference type="Proteomes" id="UP000634136">
    <property type="component" value="Unassembled WGS sequence"/>
</dbReference>
<protein>
    <submittedName>
        <fullName evidence="2">Uncharacterized protein</fullName>
    </submittedName>
</protein>
<comment type="caution">
    <text evidence="2">The sequence shown here is derived from an EMBL/GenBank/DDBJ whole genome shotgun (WGS) entry which is preliminary data.</text>
</comment>
<dbReference type="EMBL" id="JAAIUW010000011">
    <property type="protein sequence ID" value="KAF7809587.1"/>
    <property type="molecule type" value="Genomic_DNA"/>
</dbReference>
<evidence type="ECO:0000256" key="1">
    <source>
        <dbReference type="SAM" id="MobiDB-lite"/>
    </source>
</evidence>
<proteinExistence type="predicted"/>
<feature type="region of interest" description="Disordered" evidence="1">
    <location>
        <begin position="1"/>
        <end position="40"/>
    </location>
</feature>
<reference evidence="2" key="1">
    <citation type="submission" date="2020-09" db="EMBL/GenBank/DDBJ databases">
        <title>Genome-Enabled Discovery of Anthraquinone Biosynthesis in Senna tora.</title>
        <authorList>
            <person name="Kang S.-H."/>
            <person name="Pandey R.P."/>
            <person name="Lee C.-M."/>
            <person name="Sim J.-S."/>
            <person name="Jeong J.-T."/>
            <person name="Choi B.-S."/>
            <person name="Jung M."/>
            <person name="Ginzburg D."/>
            <person name="Zhao K."/>
            <person name="Won S.Y."/>
            <person name="Oh T.-J."/>
            <person name="Yu Y."/>
            <person name="Kim N.-H."/>
            <person name="Lee O.R."/>
            <person name="Lee T.-H."/>
            <person name="Bashyal P."/>
            <person name="Kim T.-S."/>
            <person name="Lee W.-H."/>
            <person name="Kawkins C."/>
            <person name="Kim C.-K."/>
            <person name="Kim J.S."/>
            <person name="Ahn B.O."/>
            <person name="Rhee S.Y."/>
            <person name="Sohng J.K."/>
        </authorList>
    </citation>
    <scope>NUCLEOTIDE SEQUENCE</scope>
    <source>
        <tissue evidence="2">Leaf</tissue>
    </source>
</reference>
<accession>A0A834W4Z6</accession>
<organism evidence="2 3">
    <name type="scientific">Senna tora</name>
    <dbReference type="NCBI Taxonomy" id="362788"/>
    <lineage>
        <taxon>Eukaryota</taxon>
        <taxon>Viridiplantae</taxon>
        <taxon>Streptophyta</taxon>
        <taxon>Embryophyta</taxon>
        <taxon>Tracheophyta</taxon>
        <taxon>Spermatophyta</taxon>
        <taxon>Magnoliopsida</taxon>
        <taxon>eudicotyledons</taxon>
        <taxon>Gunneridae</taxon>
        <taxon>Pentapetalae</taxon>
        <taxon>rosids</taxon>
        <taxon>fabids</taxon>
        <taxon>Fabales</taxon>
        <taxon>Fabaceae</taxon>
        <taxon>Caesalpinioideae</taxon>
        <taxon>Cassia clade</taxon>
        <taxon>Senna</taxon>
    </lineage>
</organism>
<sequence length="57" mass="6171">MVPRPLYGRAKEASVAGGKRNGSSASSAEKQKDEFSNSAVQYKGDKSNIKTLIRVRT</sequence>